<dbReference type="PROSITE" id="PS51257">
    <property type="entry name" value="PROKAR_LIPOPROTEIN"/>
    <property type="match status" value="1"/>
</dbReference>
<accession>A0A4R6RP69</accession>
<proteinExistence type="predicted"/>
<evidence type="ECO:0000313" key="2">
    <source>
        <dbReference type="Proteomes" id="UP000294593"/>
    </source>
</evidence>
<dbReference type="PANTHER" id="PTHR43737">
    <property type="entry name" value="BLL7424 PROTEIN"/>
    <property type="match status" value="1"/>
</dbReference>
<dbReference type="PANTHER" id="PTHR43737:SF1">
    <property type="entry name" value="DUF1501 DOMAIN-CONTAINING PROTEIN"/>
    <property type="match status" value="1"/>
</dbReference>
<dbReference type="InterPro" id="IPR014917">
    <property type="entry name" value="DUF1800"/>
</dbReference>
<gene>
    <name evidence="1" type="ORF">EV672_101703</name>
</gene>
<comment type="caution">
    <text evidence="1">The sequence shown here is derived from an EMBL/GenBank/DDBJ whole genome shotgun (WGS) entry which is preliminary data.</text>
</comment>
<protein>
    <submittedName>
        <fullName evidence="1">Uncharacterized protein (DUF1800 family)</fullName>
    </submittedName>
</protein>
<keyword evidence="2" id="KW-1185">Reference proteome</keyword>
<sequence>MVKVIMTVRSNVKRWWYAVPLALVLQACGGGGGGGSAAATDTSSAAALSGSGEVDSARLRSITGLTSSIASTSTAQWAQIGPISDQDAARFLTQATFGPTPADVANVKALGYTEWFKSQLAKPLPAQSYVSYFDMRNAEWMALPGGGGRAGPTDITDPIWRNALVGEDQLRQRVALALSEIFVVSLNDTCNPFGRGYASYMDMLQRNALGDFRQLLQDVTLHPIMGCFLSHVGNQKDDATTGRVPDENFAREVMQLFSIGLYQLNPDGTPVIVNGAPVPTYGPSDIAGLARVFTGFSWNCPSPMEDVCFTLGTAGSGPDPDKWIKPMVAYDRFHSTLPKTFLGKTIAAQDTASAWASLRFALDTLAAHPNVGPFLGKQLIQRLVTSNPSPAYVARVAAAFNNSKGNIGTTVQAVLMDPEARNTANALASDSFGKVREPILRMTAALRALDGRSMTGRFMVGWTPEPDRGLNQAPLMAPSVFNFFRPGYAAPGSLSAARGLVAPELQIANETSVAGYANNMLGLLTYGQGSIPNFGAGLNGVKLPDVYVDGQRNASSNWRTLTDTPEQLVETLNQRLMYGTMSASLRQDVLAVVKSITDPHPEIRQPDRFAKAVHIILTSPEFLVQR</sequence>
<organism evidence="1 2">
    <name type="scientific">Aquabacterium commune</name>
    <dbReference type="NCBI Taxonomy" id="70586"/>
    <lineage>
        <taxon>Bacteria</taxon>
        <taxon>Pseudomonadati</taxon>
        <taxon>Pseudomonadota</taxon>
        <taxon>Betaproteobacteria</taxon>
        <taxon>Burkholderiales</taxon>
        <taxon>Aquabacterium</taxon>
    </lineage>
</organism>
<dbReference type="Proteomes" id="UP000294593">
    <property type="component" value="Unassembled WGS sequence"/>
</dbReference>
<dbReference type="Pfam" id="PF08811">
    <property type="entry name" value="DUF1800"/>
    <property type="match status" value="1"/>
</dbReference>
<reference evidence="1 2" key="1">
    <citation type="submission" date="2019-03" db="EMBL/GenBank/DDBJ databases">
        <title>Genomic Encyclopedia of Type Strains, Phase IV (KMG-IV): sequencing the most valuable type-strain genomes for metagenomic binning, comparative biology and taxonomic classification.</title>
        <authorList>
            <person name="Goeker M."/>
        </authorList>
    </citation>
    <scope>NUCLEOTIDE SEQUENCE [LARGE SCALE GENOMIC DNA]</scope>
    <source>
        <strain evidence="1 2">DSM 11901</strain>
    </source>
</reference>
<name>A0A4R6RP69_9BURK</name>
<dbReference type="AlphaFoldDB" id="A0A4R6RP69"/>
<evidence type="ECO:0000313" key="1">
    <source>
        <dbReference type="EMBL" id="TDP88551.1"/>
    </source>
</evidence>
<dbReference type="EMBL" id="SNXW01000001">
    <property type="protein sequence ID" value="TDP88551.1"/>
    <property type="molecule type" value="Genomic_DNA"/>
</dbReference>